<evidence type="ECO:0000313" key="1">
    <source>
        <dbReference type="EMBL" id="KAG7344355.1"/>
    </source>
</evidence>
<dbReference type="Proteomes" id="UP000693970">
    <property type="component" value="Unassembled WGS sequence"/>
</dbReference>
<keyword evidence="2" id="KW-1185">Reference proteome</keyword>
<reference evidence="1" key="2">
    <citation type="submission" date="2021-04" db="EMBL/GenBank/DDBJ databases">
        <authorList>
            <person name="Podell S."/>
        </authorList>
    </citation>
    <scope>NUCLEOTIDE SEQUENCE</scope>
    <source>
        <strain evidence="1">Hildebrandi</strain>
    </source>
</reference>
<dbReference type="EMBL" id="JAGRRH010000023">
    <property type="protein sequence ID" value="KAG7344355.1"/>
    <property type="molecule type" value="Genomic_DNA"/>
</dbReference>
<comment type="caution">
    <text evidence="1">The sequence shown here is derived from an EMBL/GenBank/DDBJ whole genome shotgun (WGS) entry which is preliminary data.</text>
</comment>
<sequence>MMDLEDISRRVVTCIILHNILVSDREMGTCGVTYNPAYVVEEDMDVVVPQPSDLQAVQAAKGGATVTNASGIGYANAPPDAVALLTAADKLREELKNTADYERLHQALIETSA</sequence>
<name>A0A9K3KJG0_9STRA</name>
<organism evidence="1 2">
    <name type="scientific">Nitzschia inconspicua</name>
    <dbReference type="NCBI Taxonomy" id="303405"/>
    <lineage>
        <taxon>Eukaryota</taxon>
        <taxon>Sar</taxon>
        <taxon>Stramenopiles</taxon>
        <taxon>Ochrophyta</taxon>
        <taxon>Bacillariophyta</taxon>
        <taxon>Bacillariophyceae</taxon>
        <taxon>Bacillariophycidae</taxon>
        <taxon>Bacillariales</taxon>
        <taxon>Bacillariaceae</taxon>
        <taxon>Nitzschia</taxon>
    </lineage>
</organism>
<gene>
    <name evidence="1" type="ORF">IV203_022363</name>
</gene>
<accession>A0A9K3KJG0</accession>
<proteinExistence type="predicted"/>
<dbReference type="AlphaFoldDB" id="A0A9K3KJG0"/>
<reference evidence="1" key="1">
    <citation type="journal article" date="2021" name="Sci. Rep.">
        <title>Diploid genomic architecture of Nitzschia inconspicua, an elite biomass production diatom.</title>
        <authorList>
            <person name="Oliver A."/>
            <person name="Podell S."/>
            <person name="Pinowska A."/>
            <person name="Traller J.C."/>
            <person name="Smith S.R."/>
            <person name="McClure R."/>
            <person name="Beliaev A."/>
            <person name="Bohutskyi P."/>
            <person name="Hill E.A."/>
            <person name="Rabines A."/>
            <person name="Zheng H."/>
            <person name="Allen L.Z."/>
            <person name="Kuo A."/>
            <person name="Grigoriev I.V."/>
            <person name="Allen A.E."/>
            <person name="Hazlebeck D."/>
            <person name="Allen E.E."/>
        </authorList>
    </citation>
    <scope>NUCLEOTIDE SEQUENCE</scope>
    <source>
        <strain evidence="1">Hildebrandi</strain>
    </source>
</reference>
<evidence type="ECO:0000313" key="2">
    <source>
        <dbReference type="Proteomes" id="UP000693970"/>
    </source>
</evidence>
<protein>
    <submittedName>
        <fullName evidence="1">Uncharacterized protein</fullName>
    </submittedName>
</protein>